<accession>A0A317MVG3</accession>
<dbReference type="RefSeq" id="WP_110018167.1">
    <property type="nucleotide sequence ID" value="NZ_QGTJ01000004.1"/>
</dbReference>
<gene>
    <name evidence="11" type="ORF">C7443_104130</name>
</gene>
<dbReference type="PRINTS" id="PR00070">
    <property type="entry name" value="DHFR"/>
</dbReference>
<dbReference type="UniPathway" id="UPA00077">
    <property type="reaction ID" value="UER00158"/>
</dbReference>
<dbReference type="GO" id="GO:0070401">
    <property type="term" value="F:NADP+ binding"/>
    <property type="evidence" value="ECO:0007669"/>
    <property type="project" value="UniProtKB-ARBA"/>
</dbReference>
<name>A0A317MVG3_9GAMM</name>
<organism evidence="11 12">
    <name type="scientific">Plasticicumulans acidivorans</name>
    <dbReference type="NCBI Taxonomy" id="886464"/>
    <lineage>
        <taxon>Bacteria</taxon>
        <taxon>Pseudomonadati</taxon>
        <taxon>Pseudomonadota</taxon>
        <taxon>Gammaproteobacteria</taxon>
        <taxon>Candidatus Competibacteraceae</taxon>
        <taxon>Plasticicumulans</taxon>
    </lineage>
</organism>
<keyword evidence="4 8" id="KW-0554">One-carbon metabolism</keyword>
<comment type="caution">
    <text evidence="11">The sequence shown here is derived from an EMBL/GenBank/DDBJ whole genome shotgun (WGS) entry which is preliminary data.</text>
</comment>
<evidence type="ECO:0000256" key="4">
    <source>
        <dbReference type="ARBA" id="ARBA00022563"/>
    </source>
</evidence>
<dbReference type="CDD" id="cd00209">
    <property type="entry name" value="DHFR"/>
    <property type="match status" value="1"/>
</dbReference>
<evidence type="ECO:0000256" key="3">
    <source>
        <dbReference type="ARBA" id="ARBA00012856"/>
    </source>
</evidence>
<dbReference type="FunFam" id="3.40.430.10:FF:000001">
    <property type="entry name" value="Dihydrofolate reductase"/>
    <property type="match status" value="1"/>
</dbReference>
<comment type="pathway">
    <text evidence="1 8">Cofactor biosynthesis; tetrahydrofolate biosynthesis; 5,6,7,8-tetrahydrofolate from 7,8-dihydrofolate: step 1/1.</text>
</comment>
<keyword evidence="6 8" id="KW-0560">Oxidoreductase</keyword>
<dbReference type="PROSITE" id="PS00075">
    <property type="entry name" value="DHFR_1"/>
    <property type="match status" value="1"/>
</dbReference>
<dbReference type="GO" id="GO:0006730">
    <property type="term" value="P:one-carbon metabolic process"/>
    <property type="evidence" value="ECO:0007669"/>
    <property type="project" value="UniProtKB-KW"/>
</dbReference>
<dbReference type="InterPro" id="IPR012259">
    <property type="entry name" value="DHFR"/>
</dbReference>
<dbReference type="AlphaFoldDB" id="A0A317MVG3"/>
<comment type="similarity">
    <text evidence="2 8 9">Belongs to the dihydrofolate reductase family.</text>
</comment>
<dbReference type="GO" id="GO:0004146">
    <property type="term" value="F:dihydrofolate reductase activity"/>
    <property type="evidence" value="ECO:0007669"/>
    <property type="project" value="UniProtKB-EC"/>
</dbReference>
<dbReference type="InterPro" id="IPR024072">
    <property type="entry name" value="DHFR-like_dom_sf"/>
</dbReference>
<comment type="function">
    <text evidence="7 8">Key enzyme in folate metabolism. Catalyzes an essential reaction for de novo glycine and purine synthesis, and for DNA precursor synthesis.</text>
</comment>
<dbReference type="Proteomes" id="UP000246569">
    <property type="component" value="Unassembled WGS sequence"/>
</dbReference>
<evidence type="ECO:0000313" key="12">
    <source>
        <dbReference type="Proteomes" id="UP000246569"/>
    </source>
</evidence>
<evidence type="ECO:0000259" key="10">
    <source>
        <dbReference type="PROSITE" id="PS51330"/>
    </source>
</evidence>
<dbReference type="InterPro" id="IPR017925">
    <property type="entry name" value="DHFR_CS"/>
</dbReference>
<keyword evidence="12" id="KW-1185">Reference proteome</keyword>
<dbReference type="SUPFAM" id="SSF53597">
    <property type="entry name" value="Dihydrofolate reductase-like"/>
    <property type="match status" value="1"/>
</dbReference>
<dbReference type="GO" id="GO:0046655">
    <property type="term" value="P:folic acid metabolic process"/>
    <property type="evidence" value="ECO:0007669"/>
    <property type="project" value="TreeGrafter"/>
</dbReference>
<evidence type="ECO:0000313" key="11">
    <source>
        <dbReference type="EMBL" id="PWV62335.1"/>
    </source>
</evidence>
<dbReference type="Gene3D" id="3.40.430.10">
    <property type="entry name" value="Dihydrofolate Reductase, subunit A"/>
    <property type="match status" value="1"/>
</dbReference>
<dbReference type="GO" id="GO:0005829">
    <property type="term" value="C:cytosol"/>
    <property type="evidence" value="ECO:0007669"/>
    <property type="project" value="TreeGrafter"/>
</dbReference>
<comment type="catalytic activity">
    <reaction evidence="8">
        <text>(6S)-5,6,7,8-tetrahydrofolate + NADP(+) = 7,8-dihydrofolate + NADPH + H(+)</text>
        <dbReference type="Rhea" id="RHEA:15009"/>
        <dbReference type="ChEBI" id="CHEBI:15378"/>
        <dbReference type="ChEBI" id="CHEBI:57451"/>
        <dbReference type="ChEBI" id="CHEBI:57453"/>
        <dbReference type="ChEBI" id="CHEBI:57783"/>
        <dbReference type="ChEBI" id="CHEBI:58349"/>
        <dbReference type="EC" id="1.5.1.3"/>
    </reaction>
</comment>
<dbReference type="Pfam" id="PF00186">
    <property type="entry name" value="DHFR_1"/>
    <property type="match status" value="1"/>
</dbReference>
<dbReference type="PANTHER" id="PTHR48069:SF3">
    <property type="entry name" value="DIHYDROFOLATE REDUCTASE"/>
    <property type="match status" value="1"/>
</dbReference>
<protein>
    <recommendedName>
        <fullName evidence="3 8">Dihydrofolate reductase</fullName>
        <ecNumber evidence="3 8">1.5.1.3</ecNumber>
    </recommendedName>
</protein>
<keyword evidence="5 8" id="KW-0521">NADP</keyword>
<dbReference type="EMBL" id="QGTJ01000004">
    <property type="protein sequence ID" value="PWV62335.1"/>
    <property type="molecule type" value="Genomic_DNA"/>
</dbReference>
<dbReference type="PROSITE" id="PS51330">
    <property type="entry name" value="DHFR_2"/>
    <property type="match status" value="1"/>
</dbReference>
<dbReference type="PANTHER" id="PTHR48069">
    <property type="entry name" value="DIHYDROFOLATE REDUCTASE"/>
    <property type="match status" value="1"/>
</dbReference>
<dbReference type="InterPro" id="IPR001796">
    <property type="entry name" value="DHFR_dom"/>
</dbReference>
<evidence type="ECO:0000256" key="9">
    <source>
        <dbReference type="RuleBase" id="RU004474"/>
    </source>
</evidence>
<evidence type="ECO:0000256" key="5">
    <source>
        <dbReference type="ARBA" id="ARBA00022857"/>
    </source>
</evidence>
<proteinExistence type="inferred from homology"/>
<evidence type="ECO:0000256" key="2">
    <source>
        <dbReference type="ARBA" id="ARBA00009539"/>
    </source>
</evidence>
<dbReference type="PIRSF" id="PIRSF000194">
    <property type="entry name" value="DHFR"/>
    <property type="match status" value="1"/>
</dbReference>
<dbReference type="EC" id="1.5.1.3" evidence="3 8"/>
<dbReference type="GO" id="GO:0046654">
    <property type="term" value="P:tetrahydrofolate biosynthetic process"/>
    <property type="evidence" value="ECO:0007669"/>
    <property type="project" value="UniProtKB-UniPathway"/>
</dbReference>
<feature type="domain" description="DHFR" evidence="10">
    <location>
        <begin position="1"/>
        <end position="156"/>
    </location>
</feature>
<evidence type="ECO:0000256" key="7">
    <source>
        <dbReference type="ARBA" id="ARBA00025067"/>
    </source>
</evidence>
<evidence type="ECO:0000256" key="6">
    <source>
        <dbReference type="ARBA" id="ARBA00023002"/>
    </source>
</evidence>
<dbReference type="OrthoDB" id="9804315at2"/>
<evidence type="ECO:0000256" key="1">
    <source>
        <dbReference type="ARBA" id="ARBA00004903"/>
    </source>
</evidence>
<reference evidence="11 12" key="1">
    <citation type="submission" date="2018-05" db="EMBL/GenBank/DDBJ databases">
        <title>Genomic Encyclopedia of Type Strains, Phase IV (KMG-IV): sequencing the most valuable type-strain genomes for metagenomic binning, comparative biology and taxonomic classification.</title>
        <authorList>
            <person name="Goeker M."/>
        </authorList>
    </citation>
    <scope>NUCLEOTIDE SEQUENCE [LARGE SCALE GENOMIC DNA]</scope>
    <source>
        <strain evidence="11 12">DSM 23606</strain>
    </source>
</reference>
<evidence type="ECO:0000256" key="8">
    <source>
        <dbReference type="PIRNR" id="PIRNR000194"/>
    </source>
</evidence>
<sequence length="161" mass="17570">MIVAAGRNGVIGRDNDLPWRLPDDLAHFKRLTLGKPIVMGRKTWESLGRPLPGRHNIVVSRNPAFSAVGASVVGSLDAALMLAHEANEVMLIGGAELFALGLPHAQRLYLTEVDAAPAGDVYFPLLDKTQWCETHREHHPADARHAAAFDFVTLERLPRAA</sequence>
<dbReference type="GO" id="GO:0046452">
    <property type="term" value="P:dihydrofolate metabolic process"/>
    <property type="evidence" value="ECO:0007669"/>
    <property type="project" value="TreeGrafter"/>
</dbReference>